<feature type="domain" description="Xylose isomerase-like TIM barrel" evidence="3">
    <location>
        <begin position="8"/>
        <end position="219"/>
    </location>
</feature>
<keyword evidence="2" id="KW-0560">Oxidoreductase</keyword>
<dbReference type="PRINTS" id="PR00081">
    <property type="entry name" value="GDHRDH"/>
</dbReference>
<evidence type="ECO:0000256" key="2">
    <source>
        <dbReference type="ARBA" id="ARBA00023002"/>
    </source>
</evidence>
<dbReference type="InterPro" id="IPR036291">
    <property type="entry name" value="NAD(P)-bd_dom_sf"/>
</dbReference>
<dbReference type="PRINTS" id="PR00080">
    <property type="entry name" value="SDRFAMILY"/>
</dbReference>
<dbReference type="InterPro" id="IPR053812">
    <property type="entry name" value="HTH_Sigma70_ECF-like"/>
</dbReference>
<accession>A0ABP0SNK0</accession>
<dbReference type="Gene3D" id="1.10.10.10">
    <property type="entry name" value="Winged helix-like DNA-binding domain superfamily/Winged helix DNA-binding domain"/>
    <property type="match status" value="1"/>
</dbReference>
<sequence>MLETLETYKTLGFDGIEGGSTSIKDPAALLEAMAEVDFPVHGLVGGVHWQQRLSSPDPAARQIGLESLIAALHLAHQLRGSTVLLVPGKVTGADENHDHVWERSIVEIRKALPTASRLGVRILIENVWNGFCEEPDQFRDYIDEIDSPWVGAYFDIGNVRKFGKPEDWIRTLGSRIVKLDVKDWGKENGFCRLGEGDVDWPAVREALAEIEFTGWATREGRVLTACPLRDTGECFIPCLQFTIELGIANPVQPEAVDQRERFETVSRYLRAHLFDLPEFLEAGMNQRPDQLGTSSLGNVIETAVLLDEPADAVCFIVRESQSLTDLRDRAADGSLPTVLPVCGGQVMEQGGECRRERRGPERGEDLDTLCPRFFVLVGVCFHFGQDHFEQPQLSHQFARAPSLGMDEHLAEFSCDSDGLGDRVKGLTIEMKVEHSRESHGPEHPQFVFAHPRTWVADGADNALFEIVLTADEVVDRVGKWIEEHPVDREIASLGILLRRTKGDMRWPPSIAVVSLPAERCDLDVLQRLGGSDENHPEAFTHSDCAALAEDLPDLVGAGIGGDVEVVRDPVHQQIAHAATGKVRGVPGGDESLDHVDSEVAGCLRLLGHVERKSFRDRVVTEKRAAFARLTPDRREAAASIKSSEPILVHTVDVADRESVRELIDWATKELGQIDVLLNSAGTNVAKRSMADLDPADWDLLMQVNATGAYNCMHAVLPQMRERKDGLIINISSIAGLRSSTLGGVAYNASKFAMTALGTCVGVEERENGIRVTNVYPGEVETPILDARPVPVSAEHRARILQPSDIASMVVAVAQLPPRAHVPDLVIKPRLQEWVPSCPRSVCRRGDPFLRIRWRPAMFRSCARSLLRFLAAAMLLAMTVCAVEIGLRVQRVRSGVETGALSPEAVSQQVVEPSRSTFLDVKPLARVLLRDQQQAERFVETNEWGCRNPSLTVPKPNGVYRVLCLGGSETFAPEFDVASTFVAQSESLLGSQTELKVEVINAGCPQAGPLVHLLRLRHRLAGLQPDLIVVVMTPEQLQNDARVRPVLRLDDTGHAAYAIHPQLDPGRASAGRTICQEFVVFQELAKRSAMLWPGAAANGAGERAAAVVRGDPLEDDLLRRPFDDLRSFAQGIYSNLMFVECPTVWDLSSDLDAELVGIEGESTLPRSRIQQLVSLDESGETPLLSANELLRRAPDVRNLFSKETGRLSAEGHTHLARQLAAFIVQKFPGIWTSGVRAGSEPGGSRYNHGSDCTAQKPLQFDCGQQGHVVSELTKILHAVNGGDRSAADQLFTLVYEELHRLASAQLARERADHTLQPTALVHEVYLRLFASESWENRRHFFGAAAVSIRRILIENARAKQALKRGGGEPRRSIDEVNLPAELPEPPEDLLALDEALKKFADEDPQAARLVELRYFTGLTLEDAAGMLEVSPRTAGRLWTFAR</sequence>
<dbReference type="CDD" id="cd05233">
    <property type="entry name" value="SDR_c"/>
    <property type="match status" value="1"/>
</dbReference>
<proteinExistence type="inferred from homology"/>
<dbReference type="SUPFAM" id="SSF51735">
    <property type="entry name" value="NAD(P)-binding Rossmann-fold domains"/>
    <property type="match status" value="1"/>
</dbReference>
<comment type="caution">
    <text evidence="5">The sequence shown here is derived from an EMBL/GenBank/DDBJ whole genome shotgun (WGS) entry which is preliminary data.</text>
</comment>
<dbReference type="NCBIfam" id="TIGR02937">
    <property type="entry name" value="sigma70-ECF"/>
    <property type="match status" value="1"/>
</dbReference>
<evidence type="ECO:0000256" key="1">
    <source>
        <dbReference type="ARBA" id="ARBA00006484"/>
    </source>
</evidence>
<evidence type="ECO:0000259" key="3">
    <source>
        <dbReference type="Pfam" id="PF01261"/>
    </source>
</evidence>
<dbReference type="NCBIfam" id="TIGR02999">
    <property type="entry name" value="Sig-70_X6"/>
    <property type="match status" value="1"/>
</dbReference>
<dbReference type="Pfam" id="PF01261">
    <property type="entry name" value="AP_endonuc_2"/>
    <property type="match status" value="1"/>
</dbReference>
<dbReference type="Pfam" id="PF00106">
    <property type="entry name" value="adh_short"/>
    <property type="match status" value="1"/>
</dbReference>
<dbReference type="Gene3D" id="3.20.20.150">
    <property type="entry name" value="Divalent-metal-dependent TIM barrel enzymes"/>
    <property type="match status" value="1"/>
</dbReference>
<feature type="domain" description="RNA polymerase sigma-70 ECF-like HTH" evidence="4">
    <location>
        <begin position="1269"/>
        <end position="1441"/>
    </location>
</feature>
<dbReference type="Gene3D" id="3.40.50.720">
    <property type="entry name" value="NAD(P)-binding Rossmann-like Domain"/>
    <property type="match status" value="1"/>
</dbReference>
<name>A0ABP0SNK0_9DINO</name>
<dbReference type="Proteomes" id="UP001642464">
    <property type="component" value="Unassembled WGS sequence"/>
</dbReference>
<dbReference type="InterPro" id="IPR014284">
    <property type="entry name" value="RNA_pol_sigma-70_dom"/>
</dbReference>
<dbReference type="PANTHER" id="PTHR43115">
    <property type="entry name" value="DEHYDROGENASE/REDUCTASE SDR FAMILY MEMBER 11"/>
    <property type="match status" value="1"/>
</dbReference>
<comment type="similarity">
    <text evidence="1">Belongs to the short-chain dehydrogenases/reductases (SDR) family.</text>
</comment>
<feature type="non-terminal residue" evidence="5">
    <location>
        <position position="1441"/>
    </location>
</feature>
<protein>
    <submittedName>
        <fullName evidence="5">Uncharacterized oxidoreductase YoxD</fullName>
    </submittedName>
</protein>
<keyword evidence="6" id="KW-1185">Reference proteome</keyword>
<dbReference type="Pfam" id="PF07638">
    <property type="entry name" value="Sigma70_ECF"/>
    <property type="match status" value="1"/>
</dbReference>
<dbReference type="PANTHER" id="PTHR43115:SF4">
    <property type="entry name" value="DEHYDROGENASE_REDUCTASE SDR FAMILY MEMBER 11"/>
    <property type="match status" value="1"/>
</dbReference>
<dbReference type="InterPro" id="IPR036388">
    <property type="entry name" value="WH-like_DNA-bd_sf"/>
</dbReference>
<dbReference type="InterPro" id="IPR036237">
    <property type="entry name" value="Xyl_isomerase-like_sf"/>
</dbReference>
<dbReference type="PROSITE" id="PS00061">
    <property type="entry name" value="ADH_SHORT"/>
    <property type="match status" value="1"/>
</dbReference>
<evidence type="ECO:0000313" key="5">
    <source>
        <dbReference type="EMBL" id="CAK9113966.1"/>
    </source>
</evidence>
<evidence type="ECO:0000313" key="6">
    <source>
        <dbReference type="Proteomes" id="UP001642464"/>
    </source>
</evidence>
<dbReference type="InterPro" id="IPR011517">
    <property type="entry name" value="RNA_pol_sigma70_ECF-like"/>
</dbReference>
<evidence type="ECO:0000259" key="4">
    <source>
        <dbReference type="Pfam" id="PF07638"/>
    </source>
</evidence>
<organism evidence="5 6">
    <name type="scientific">Durusdinium trenchii</name>
    <dbReference type="NCBI Taxonomy" id="1381693"/>
    <lineage>
        <taxon>Eukaryota</taxon>
        <taxon>Sar</taxon>
        <taxon>Alveolata</taxon>
        <taxon>Dinophyceae</taxon>
        <taxon>Suessiales</taxon>
        <taxon>Symbiodiniaceae</taxon>
        <taxon>Durusdinium</taxon>
    </lineage>
</organism>
<dbReference type="InterPro" id="IPR020904">
    <property type="entry name" value="Sc_DH/Rdtase_CS"/>
</dbReference>
<dbReference type="SUPFAM" id="SSF51658">
    <property type="entry name" value="Xylose isomerase-like"/>
    <property type="match status" value="1"/>
</dbReference>
<dbReference type="InterPro" id="IPR013022">
    <property type="entry name" value="Xyl_isomerase-like_TIM-brl"/>
</dbReference>
<reference evidence="5 6" key="1">
    <citation type="submission" date="2024-02" db="EMBL/GenBank/DDBJ databases">
        <authorList>
            <person name="Chen Y."/>
            <person name="Shah S."/>
            <person name="Dougan E. K."/>
            <person name="Thang M."/>
            <person name="Chan C."/>
        </authorList>
    </citation>
    <scope>NUCLEOTIDE SEQUENCE [LARGE SCALE GENOMIC DNA]</scope>
</reference>
<dbReference type="EMBL" id="CAXAMM010044263">
    <property type="protein sequence ID" value="CAK9113966.1"/>
    <property type="molecule type" value="Genomic_DNA"/>
</dbReference>
<gene>
    <name evidence="5" type="ORF">SCF082_LOCUS52802</name>
</gene>
<dbReference type="InterPro" id="IPR002347">
    <property type="entry name" value="SDR_fam"/>
</dbReference>